<organism evidence="1 2">
    <name type="scientific">Cohnella hashimotonis</name>
    <dbReference type="NCBI Taxonomy" id="2826895"/>
    <lineage>
        <taxon>Bacteria</taxon>
        <taxon>Bacillati</taxon>
        <taxon>Bacillota</taxon>
        <taxon>Bacilli</taxon>
        <taxon>Bacillales</taxon>
        <taxon>Paenibacillaceae</taxon>
        <taxon>Cohnella</taxon>
    </lineage>
</organism>
<protein>
    <submittedName>
        <fullName evidence="1">Uncharacterized protein</fullName>
    </submittedName>
</protein>
<reference evidence="1" key="1">
    <citation type="submission" date="2023-04" db="EMBL/GenBank/DDBJ databases">
        <title>Comparative genomic analysis of Cohnella hashimotonis sp. nov., isolated from the International Space Station.</title>
        <authorList>
            <person name="Venkateswaran K."/>
            <person name="Simpson A."/>
        </authorList>
    </citation>
    <scope>NUCLEOTIDE SEQUENCE</scope>
    <source>
        <strain evidence="1">F6_2S_P_1</strain>
    </source>
</reference>
<gene>
    <name evidence="1" type="ORF">KB449_26945</name>
</gene>
<keyword evidence="2" id="KW-1185">Reference proteome</keyword>
<dbReference type="Proteomes" id="UP001161691">
    <property type="component" value="Unassembled WGS sequence"/>
</dbReference>
<proteinExistence type="predicted"/>
<dbReference type="RefSeq" id="WP_282911322.1">
    <property type="nucleotide sequence ID" value="NZ_JAGRPV010000001.1"/>
</dbReference>
<comment type="caution">
    <text evidence="1">The sequence shown here is derived from an EMBL/GenBank/DDBJ whole genome shotgun (WGS) entry which is preliminary data.</text>
</comment>
<evidence type="ECO:0000313" key="1">
    <source>
        <dbReference type="EMBL" id="MDI4648621.1"/>
    </source>
</evidence>
<dbReference type="EMBL" id="JAGRPV010000001">
    <property type="protein sequence ID" value="MDI4648621.1"/>
    <property type="molecule type" value="Genomic_DNA"/>
</dbReference>
<sequence length="57" mass="6495">MKVPYSFSKKANALLINESNGMVRVAYGDFITLNLPLIGPRPPYYAHPRYEGHYPLI</sequence>
<name>A0ABT6TP40_9BACL</name>
<evidence type="ECO:0000313" key="2">
    <source>
        <dbReference type="Proteomes" id="UP001161691"/>
    </source>
</evidence>
<accession>A0ABT6TP40</accession>